<protein>
    <submittedName>
        <fullName evidence="2">Uncharacterized protein</fullName>
    </submittedName>
</protein>
<keyword evidence="1" id="KW-1185">Reference proteome</keyword>
<name>A0A1I7YUQ9_9BILA</name>
<evidence type="ECO:0000313" key="2">
    <source>
        <dbReference type="WBParaSite" id="L893_g19898.t1"/>
    </source>
</evidence>
<proteinExistence type="predicted"/>
<reference evidence="2" key="1">
    <citation type="submission" date="2016-11" db="UniProtKB">
        <authorList>
            <consortium name="WormBaseParasite"/>
        </authorList>
    </citation>
    <scope>IDENTIFICATION</scope>
</reference>
<organism evidence="1 2">
    <name type="scientific">Steinernema glaseri</name>
    <dbReference type="NCBI Taxonomy" id="37863"/>
    <lineage>
        <taxon>Eukaryota</taxon>
        <taxon>Metazoa</taxon>
        <taxon>Ecdysozoa</taxon>
        <taxon>Nematoda</taxon>
        <taxon>Chromadorea</taxon>
        <taxon>Rhabditida</taxon>
        <taxon>Tylenchina</taxon>
        <taxon>Panagrolaimomorpha</taxon>
        <taxon>Strongyloidoidea</taxon>
        <taxon>Steinernematidae</taxon>
        <taxon>Steinernema</taxon>
    </lineage>
</organism>
<accession>A0A1I7YUQ9</accession>
<dbReference type="AlphaFoldDB" id="A0A1I7YUQ9"/>
<dbReference type="Proteomes" id="UP000095287">
    <property type="component" value="Unplaced"/>
</dbReference>
<dbReference type="WBParaSite" id="L893_g19898.t1">
    <property type="protein sequence ID" value="L893_g19898.t1"/>
    <property type="gene ID" value="L893_g19898"/>
</dbReference>
<evidence type="ECO:0000313" key="1">
    <source>
        <dbReference type="Proteomes" id="UP000095287"/>
    </source>
</evidence>
<sequence>MAITRPVIPTELLLSVGKQGFQGNASTSRRSMTQTTVPRRLVVVSLLLTRTLHTWPPSGQEEGGGATQAHEDRPAINFCCFAPLTNQLLAKLVLER</sequence>